<reference evidence="1 2" key="2">
    <citation type="submission" date="2018-11" db="EMBL/GenBank/DDBJ databases">
        <authorList>
            <consortium name="Pathogen Informatics"/>
        </authorList>
    </citation>
    <scope>NUCLEOTIDE SEQUENCE [LARGE SCALE GENOMIC DNA]</scope>
</reference>
<dbReference type="OrthoDB" id="348678at2759"/>
<evidence type="ECO:0000313" key="2">
    <source>
        <dbReference type="Proteomes" id="UP000271098"/>
    </source>
</evidence>
<evidence type="ECO:0000313" key="3">
    <source>
        <dbReference type="WBParaSite" id="GPUH_0002336301-mRNA-1"/>
    </source>
</evidence>
<proteinExistence type="predicted"/>
<evidence type="ECO:0000313" key="1">
    <source>
        <dbReference type="EMBL" id="VDN41327.1"/>
    </source>
</evidence>
<dbReference type="WBParaSite" id="GPUH_0002336301-mRNA-1">
    <property type="protein sequence ID" value="GPUH_0002336301-mRNA-1"/>
    <property type="gene ID" value="GPUH_0002336301"/>
</dbReference>
<sequence>MPVAIFARSIKILQITDIHLDLNYSTKGDRQAMCHLNEQVSEQLGQFGDY</sequence>
<protein>
    <submittedName>
        <fullName evidence="3">3',5'-cyclic-nucleotide phosphodiesterase</fullName>
    </submittedName>
</protein>
<gene>
    <name evidence="1" type="ORF">GPUH_LOCUS23333</name>
</gene>
<reference evidence="3" key="1">
    <citation type="submission" date="2016-06" db="UniProtKB">
        <authorList>
            <consortium name="WormBaseParasite"/>
        </authorList>
    </citation>
    <scope>IDENTIFICATION</scope>
</reference>
<dbReference type="AlphaFoldDB" id="A0A183EQU2"/>
<organism evidence="3">
    <name type="scientific">Gongylonema pulchrum</name>
    <dbReference type="NCBI Taxonomy" id="637853"/>
    <lineage>
        <taxon>Eukaryota</taxon>
        <taxon>Metazoa</taxon>
        <taxon>Ecdysozoa</taxon>
        <taxon>Nematoda</taxon>
        <taxon>Chromadorea</taxon>
        <taxon>Rhabditida</taxon>
        <taxon>Spirurina</taxon>
        <taxon>Spiruromorpha</taxon>
        <taxon>Spiruroidea</taxon>
        <taxon>Gongylonematidae</taxon>
        <taxon>Gongylonema</taxon>
    </lineage>
</organism>
<accession>A0A183EQU2</accession>
<name>A0A183EQU2_9BILA</name>
<dbReference type="EMBL" id="UYRT01097524">
    <property type="protein sequence ID" value="VDN41327.1"/>
    <property type="molecule type" value="Genomic_DNA"/>
</dbReference>
<dbReference type="Proteomes" id="UP000271098">
    <property type="component" value="Unassembled WGS sequence"/>
</dbReference>
<keyword evidence="2" id="KW-1185">Reference proteome</keyword>